<dbReference type="PANTHER" id="PTHR38036">
    <property type="entry name" value="UPF0250 PROTEIN YBED"/>
    <property type="match status" value="1"/>
</dbReference>
<keyword evidence="3" id="KW-1185">Reference proteome</keyword>
<accession>A0A3S8ZTH8</accession>
<protein>
    <submittedName>
        <fullName evidence="2">DUF493 domain-containing protein</fullName>
    </submittedName>
</protein>
<gene>
    <name evidence="2" type="ORF">EJO50_10140</name>
</gene>
<dbReference type="PANTHER" id="PTHR38036:SF1">
    <property type="entry name" value="UPF0250 PROTEIN YBED"/>
    <property type="match status" value="1"/>
</dbReference>
<dbReference type="KEGG" id="iod:EJO50_10140"/>
<dbReference type="EMBL" id="CP034433">
    <property type="protein sequence ID" value="AZN36810.1"/>
    <property type="molecule type" value="Genomic_DNA"/>
</dbReference>
<dbReference type="SUPFAM" id="SSF117991">
    <property type="entry name" value="YbeD/HP0495-like"/>
    <property type="match status" value="1"/>
</dbReference>
<reference evidence="2 3" key="1">
    <citation type="submission" date="2018-12" db="EMBL/GenBank/DDBJ databases">
        <title>Complete genome sequence of Iodobacter sp. H11R3.</title>
        <authorList>
            <person name="Bae J.-W."/>
        </authorList>
    </citation>
    <scope>NUCLEOTIDE SEQUENCE [LARGE SCALE GENOMIC DNA]</scope>
    <source>
        <strain evidence="2 3">H11R3</strain>
    </source>
</reference>
<organism evidence="2 3">
    <name type="scientific">Iodobacter ciconiae</name>
    <dbReference type="NCBI Taxonomy" id="2496266"/>
    <lineage>
        <taxon>Bacteria</taxon>
        <taxon>Pseudomonadati</taxon>
        <taxon>Pseudomonadota</taxon>
        <taxon>Betaproteobacteria</taxon>
        <taxon>Neisseriales</taxon>
        <taxon>Chitinibacteraceae</taxon>
        <taxon>Iodobacter</taxon>
    </lineage>
</organism>
<dbReference type="InterPro" id="IPR007454">
    <property type="entry name" value="UPF0250_YbeD-like"/>
</dbReference>
<name>A0A3S8ZTH8_9NEIS</name>
<proteinExistence type="inferred from homology"/>
<dbReference type="Gene3D" id="3.30.70.260">
    <property type="match status" value="1"/>
</dbReference>
<dbReference type="Pfam" id="PF04359">
    <property type="entry name" value="DUF493"/>
    <property type="match status" value="1"/>
</dbReference>
<evidence type="ECO:0000256" key="1">
    <source>
        <dbReference type="ARBA" id="ARBA00008460"/>
    </source>
</evidence>
<dbReference type="RefSeq" id="WP_125973847.1">
    <property type="nucleotide sequence ID" value="NZ_CP034433.1"/>
</dbReference>
<evidence type="ECO:0000313" key="2">
    <source>
        <dbReference type="EMBL" id="AZN36810.1"/>
    </source>
</evidence>
<evidence type="ECO:0000313" key="3">
    <source>
        <dbReference type="Proteomes" id="UP000282438"/>
    </source>
</evidence>
<dbReference type="GO" id="GO:0005829">
    <property type="term" value="C:cytosol"/>
    <property type="evidence" value="ECO:0007669"/>
    <property type="project" value="TreeGrafter"/>
</dbReference>
<dbReference type="Proteomes" id="UP000282438">
    <property type="component" value="Chromosome"/>
</dbReference>
<dbReference type="OrthoDB" id="9793424at2"/>
<dbReference type="InterPro" id="IPR027471">
    <property type="entry name" value="YbeD-like_sf"/>
</dbReference>
<dbReference type="AlphaFoldDB" id="A0A3S8ZTH8"/>
<sequence length="95" mass="10433">MSQDAPNLADLVEFPAELPMKAISHKDVPHDEFHAAVKELAVLHITEFKEEWISVRTSSGGSFISVTLSATYQSADEVNALDTALRAHPLVKMVM</sequence>
<comment type="similarity">
    <text evidence="1">Belongs to the UPF0250 family.</text>
</comment>